<accession>A0A2N3IIC4</accession>
<comment type="caution">
    <text evidence="2">The sequence shown here is derived from an EMBL/GenBank/DDBJ whole genome shotgun (WGS) entry which is preliminary data.</text>
</comment>
<keyword evidence="3" id="KW-1185">Reference proteome</keyword>
<keyword evidence="1" id="KW-0812">Transmembrane</keyword>
<name>A0A2N3IIC4_9BACT</name>
<keyword evidence="1" id="KW-0472">Membrane</keyword>
<dbReference type="AlphaFoldDB" id="A0A2N3IIC4"/>
<proteinExistence type="predicted"/>
<evidence type="ECO:0000256" key="1">
    <source>
        <dbReference type="SAM" id="Phobius"/>
    </source>
</evidence>
<sequence>MLGVFVYLIFFSVIFAIMTVIMLRNLRRNPYPPDSDDDGGIGGNNDFPIIDLPPGGKIEDLLVDRWHGDKIKTKTLV</sequence>
<reference evidence="2 3" key="1">
    <citation type="submission" date="2017-06" db="EMBL/GenBank/DDBJ databases">
        <title>Raineya orbicola gen. nov., sp. nov. a slightly thermophilic bacterium of the phylum Bacteroidetes and the description of Raineyaceae fam. nov.</title>
        <authorList>
            <person name="Albuquerque L."/>
            <person name="Polonia A.R.M."/>
            <person name="Barroso C."/>
            <person name="Froufe H.J.C."/>
            <person name="Lage O."/>
            <person name="Lobo-Da-Cunha A."/>
            <person name="Egas C."/>
            <person name="Da Costa M.S."/>
        </authorList>
    </citation>
    <scope>NUCLEOTIDE SEQUENCE [LARGE SCALE GENOMIC DNA]</scope>
    <source>
        <strain evidence="2 3">SPSPC-11</strain>
    </source>
</reference>
<feature type="transmembrane region" description="Helical" evidence="1">
    <location>
        <begin position="6"/>
        <end position="23"/>
    </location>
</feature>
<organism evidence="2 3">
    <name type="scientific">Raineya orbicola</name>
    <dbReference type="NCBI Taxonomy" id="2016530"/>
    <lineage>
        <taxon>Bacteria</taxon>
        <taxon>Pseudomonadati</taxon>
        <taxon>Bacteroidota</taxon>
        <taxon>Cytophagia</taxon>
        <taxon>Cytophagales</taxon>
        <taxon>Raineyaceae</taxon>
        <taxon>Raineya</taxon>
    </lineage>
</organism>
<dbReference type="EMBL" id="NKXO01000011">
    <property type="protein sequence ID" value="PKQ70057.1"/>
    <property type="molecule type" value="Genomic_DNA"/>
</dbReference>
<evidence type="ECO:0000313" key="3">
    <source>
        <dbReference type="Proteomes" id="UP000233387"/>
    </source>
</evidence>
<evidence type="ECO:0000313" key="2">
    <source>
        <dbReference type="EMBL" id="PKQ70057.1"/>
    </source>
</evidence>
<protein>
    <submittedName>
        <fullName evidence="2">Uncharacterized protein</fullName>
    </submittedName>
</protein>
<gene>
    <name evidence="2" type="ORF">Rain11_0861</name>
</gene>
<keyword evidence="1" id="KW-1133">Transmembrane helix</keyword>
<dbReference type="RefSeq" id="WP_133121503.1">
    <property type="nucleotide sequence ID" value="NZ_NKXO01000011.1"/>
</dbReference>
<dbReference type="Proteomes" id="UP000233387">
    <property type="component" value="Unassembled WGS sequence"/>
</dbReference>